<dbReference type="Pfam" id="PF06985">
    <property type="entry name" value="HET"/>
    <property type="match status" value="1"/>
</dbReference>
<protein>
    <recommendedName>
        <fullName evidence="1">Heterokaryon incompatibility domain-containing protein</fullName>
    </recommendedName>
</protein>
<feature type="domain" description="Heterokaryon incompatibility" evidence="1">
    <location>
        <begin position="54"/>
        <end position="220"/>
    </location>
</feature>
<evidence type="ECO:0000259" key="1">
    <source>
        <dbReference type="Pfam" id="PF06985"/>
    </source>
</evidence>
<dbReference type="OrthoDB" id="2157530at2759"/>
<evidence type="ECO:0000313" key="3">
    <source>
        <dbReference type="Proteomes" id="UP000019373"/>
    </source>
</evidence>
<evidence type="ECO:0000313" key="2">
    <source>
        <dbReference type="EMBL" id="ERF73041.1"/>
    </source>
</evidence>
<dbReference type="InterPro" id="IPR010730">
    <property type="entry name" value="HET"/>
</dbReference>
<dbReference type="GeneID" id="19243453"/>
<sequence>MDLKKDDDFVYDRLPTADSFRFAYLKPGVGQDPIECELVTRTVKEEVDLATPQWEALSWLWGAHGNLRAIIVNGRKFSVTRNLFIALNHLRLPERPRLLWVDALCINQKDIEERSSQIRQMAFLFHRAKNVIAWLGGGDTGSQVVMRLARYLHDFESGNLSYCDANMIYILALTFGVPAVEADPSNSVFNYWKIHKYENWNYIDRIVDRELFRRSWVLQEAALAKSLVVTCGTETIPWDAFFRAVSLRFSNDRRARDYPTVHQGWSAMQAIENLRQLVATKQRPPDLLELLWACRDYKSTDPRDRIFALLGVSDLLYGHGPRQQLGFEIDYSKPIHDVFASFALSTIAKYGDLRVLATRRSNRAFDNNYLGSWCPDWASLDDGVSLLYRQRQWSGNIIKYRACGDLSPIAWLAAGKTPSMGVLEMGHLVLRGFILDRIAALRHSSYFVIESDRLFDWHNWAVWPDQRGQAKITQPKDQADPQRQDAFWRTVIADADVNGNRQPVYLRAQFYRWYQKVIESSSTGNDSTAETLAGIEDKDFLNRMRHVTRGRCLFETSEHGLLGIGDKDYSAELGGAQLRPGDLIAIVHGGPLPVMLRAVDGPLQKGAERTYRLVGDAFCYVHGMVDGEALRLGTKMENFTIV</sequence>
<gene>
    <name evidence="2" type="ORF">EPUS_08605</name>
</gene>
<accession>U1GMA7</accession>
<dbReference type="InterPro" id="IPR052895">
    <property type="entry name" value="HetReg/Transcr_Mod"/>
</dbReference>
<dbReference type="PANTHER" id="PTHR24148:SF64">
    <property type="entry name" value="HETEROKARYON INCOMPATIBILITY DOMAIN-CONTAINING PROTEIN"/>
    <property type="match status" value="1"/>
</dbReference>
<dbReference type="Proteomes" id="UP000019373">
    <property type="component" value="Unassembled WGS sequence"/>
</dbReference>
<dbReference type="EMBL" id="KE720999">
    <property type="protein sequence ID" value="ERF73041.1"/>
    <property type="molecule type" value="Genomic_DNA"/>
</dbReference>
<dbReference type="HOGENOM" id="CLU_004184_7_2_1"/>
<dbReference type="RefSeq" id="XP_007801304.1">
    <property type="nucleotide sequence ID" value="XM_007803113.1"/>
</dbReference>
<dbReference type="eggNOG" id="ENOG502TABF">
    <property type="taxonomic scope" value="Eukaryota"/>
</dbReference>
<name>U1GMA7_ENDPU</name>
<dbReference type="PANTHER" id="PTHR24148">
    <property type="entry name" value="ANKYRIN REPEAT DOMAIN-CONTAINING PROTEIN 39 HOMOLOG-RELATED"/>
    <property type="match status" value="1"/>
</dbReference>
<dbReference type="AlphaFoldDB" id="U1GMA7"/>
<organism evidence="2 3">
    <name type="scientific">Endocarpon pusillum (strain Z07020 / HMAS-L-300199)</name>
    <name type="common">Lichen-forming fungus</name>
    <dbReference type="NCBI Taxonomy" id="1263415"/>
    <lineage>
        <taxon>Eukaryota</taxon>
        <taxon>Fungi</taxon>
        <taxon>Dikarya</taxon>
        <taxon>Ascomycota</taxon>
        <taxon>Pezizomycotina</taxon>
        <taxon>Eurotiomycetes</taxon>
        <taxon>Chaetothyriomycetidae</taxon>
        <taxon>Verrucariales</taxon>
        <taxon>Verrucariaceae</taxon>
        <taxon>Endocarpon</taxon>
    </lineage>
</organism>
<proteinExistence type="predicted"/>
<reference evidence="3" key="1">
    <citation type="journal article" date="2014" name="BMC Genomics">
        <title>Genome characteristics reveal the impact of lichenization on lichen-forming fungus Endocarpon pusillum Hedwig (Verrucariales, Ascomycota).</title>
        <authorList>
            <person name="Wang Y.-Y."/>
            <person name="Liu B."/>
            <person name="Zhang X.-Y."/>
            <person name="Zhou Q.-M."/>
            <person name="Zhang T."/>
            <person name="Li H."/>
            <person name="Yu Y.-F."/>
            <person name="Zhang X.-L."/>
            <person name="Hao X.-Y."/>
            <person name="Wang M."/>
            <person name="Wang L."/>
            <person name="Wei J.-C."/>
        </authorList>
    </citation>
    <scope>NUCLEOTIDE SEQUENCE [LARGE SCALE GENOMIC DNA]</scope>
    <source>
        <strain evidence="3">Z07020 / HMAS-L-300199</strain>
    </source>
</reference>
<dbReference type="OMA" id="HEIRILY"/>
<keyword evidence="3" id="KW-1185">Reference proteome</keyword>